<dbReference type="PANTHER" id="PTHR32507:SF7">
    <property type="entry name" value="K(+)_H(+) ANTIPORTER NHAP2"/>
    <property type="match status" value="1"/>
</dbReference>
<dbReference type="EMBL" id="QFFI01000013">
    <property type="protein sequence ID" value="PWG63113.1"/>
    <property type="molecule type" value="Genomic_DNA"/>
</dbReference>
<evidence type="ECO:0000259" key="13">
    <source>
        <dbReference type="PROSITE" id="PS51202"/>
    </source>
</evidence>
<keyword evidence="2" id="KW-0813">Transport</keyword>
<keyword evidence="5" id="KW-0997">Cell inner membrane</keyword>
<feature type="transmembrane region" description="Helical" evidence="12">
    <location>
        <begin position="302"/>
        <end position="325"/>
    </location>
</feature>
<dbReference type="InterPro" id="IPR016169">
    <property type="entry name" value="FAD-bd_PCMH_sub2"/>
</dbReference>
<dbReference type="InterPro" id="IPR036721">
    <property type="entry name" value="RCK_C_sf"/>
</dbReference>
<feature type="transmembrane region" description="Helical" evidence="12">
    <location>
        <begin position="332"/>
        <end position="354"/>
    </location>
</feature>
<evidence type="ECO:0000256" key="1">
    <source>
        <dbReference type="ARBA" id="ARBA00004651"/>
    </source>
</evidence>
<dbReference type="Pfam" id="PF00999">
    <property type="entry name" value="Na_H_Exchanger"/>
    <property type="match status" value="1"/>
</dbReference>
<evidence type="ECO:0000256" key="12">
    <source>
        <dbReference type="SAM" id="Phobius"/>
    </source>
</evidence>
<feature type="transmembrane region" description="Helical" evidence="12">
    <location>
        <begin position="90"/>
        <end position="114"/>
    </location>
</feature>
<dbReference type="AlphaFoldDB" id="A0A2U2N225"/>
<feature type="transmembrane region" description="Helical" evidence="12">
    <location>
        <begin position="30"/>
        <end position="53"/>
    </location>
</feature>
<dbReference type="RefSeq" id="WP_109678612.1">
    <property type="nucleotide sequence ID" value="NZ_CP086615.1"/>
</dbReference>
<dbReference type="SUPFAM" id="SSF116726">
    <property type="entry name" value="TrkA C-terminal domain-like"/>
    <property type="match status" value="1"/>
</dbReference>
<evidence type="ECO:0000256" key="6">
    <source>
        <dbReference type="ARBA" id="ARBA00022538"/>
    </source>
</evidence>
<dbReference type="OrthoDB" id="9810759at2"/>
<dbReference type="Gene3D" id="3.30.465.10">
    <property type="match status" value="1"/>
</dbReference>
<dbReference type="Proteomes" id="UP000245474">
    <property type="component" value="Unassembled WGS sequence"/>
</dbReference>
<feature type="transmembrane region" description="Helical" evidence="12">
    <location>
        <begin position="273"/>
        <end position="290"/>
    </location>
</feature>
<feature type="transmembrane region" description="Helical" evidence="12">
    <location>
        <begin position="195"/>
        <end position="213"/>
    </location>
</feature>
<dbReference type="SMART" id="SM01091">
    <property type="entry name" value="CorC_HlyC"/>
    <property type="match status" value="1"/>
</dbReference>
<evidence type="ECO:0000256" key="4">
    <source>
        <dbReference type="ARBA" id="ARBA00022475"/>
    </source>
</evidence>
<evidence type="ECO:0000256" key="8">
    <source>
        <dbReference type="ARBA" id="ARBA00022958"/>
    </source>
</evidence>
<dbReference type="PROSITE" id="PS51202">
    <property type="entry name" value="RCK_C"/>
    <property type="match status" value="1"/>
</dbReference>
<dbReference type="GO" id="GO:1902600">
    <property type="term" value="P:proton transmembrane transport"/>
    <property type="evidence" value="ECO:0007669"/>
    <property type="project" value="InterPro"/>
</dbReference>
<feature type="transmembrane region" description="Helical" evidence="12">
    <location>
        <begin position="366"/>
        <end position="389"/>
    </location>
</feature>
<comment type="caution">
    <text evidence="14">The sequence shown here is derived from an EMBL/GenBank/DDBJ whole genome shotgun (WGS) entry which is preliminary data.</text>
</comment>
<evidence type="ECO:0000256" key="2">
    <source>
        <dbReference type="ARBA" id="ARBA00022448"/>
    </source>
</evidence>
<keyword evidence="8" id="KW-0630">Potassium</keyword>
<dbReference type="GO" id="GO:0005886">
    <property type="term" value="C:plasma membrane"/>
    <property type="evidence" value="ECO:0007669"/>
    <property type="project" value="UniProtKB-SubCell"/>
</dbReference>
<dbReference type="GO" id="GO:0008324">
    <property type="term" value="F:monoatomic cation transmembrane transporter activity"/>
    <property type="evidence" value="ECO:0007669"/>
    <property type="project" value="InterPro"/>
</dbReference>
<feature type="domain" description="RCK C-terminal" evidence="13">
    <location>
        <begin position="400"/>
        <end position="482"/>
    </location>
</feature>
<feature type="transmembrane region" description="Helical" evidence="12">
    <location>
        <begin position="225"/>
        <end position="252"/>
    </location>
</feature>
<dbReference type="Gene3D" id="1.20.1530.20">
    <property type="match status" value="1"/>
</dbReference>
<evidence type="ECO:0000256" key="9">
    <source>
        <dbReference type="ARBA" id="ARBA00022989"/>
    </source>
</evidence>
<organism evidence="14 15">
    <name type="scientific">Sediminicurvatus halobius</name>
    <dbReference type="NCBI Taxonomy" id="2182432"/>
    <lineage>
        <taxon>Bacteria</taxon>
        <taxon>Pseudomonadati</taxon>
        <taxon>Pseudomonadota</taxon>
        <taxon>Gammaproteobacteria</taxon>
        <taxon>Chromatiales</taxon>
        <taxon>Ectothiorhodospiraceae</taxon>
        <taxon>Sediminicurvatus</taxon>
    </lineage>
</organism>
<name>A0A2U2N225_9GAMM</name>
<evidence type="ECO:0000256" key="5">
    <source>
        <dbReference type="ARBA" id="ARBA00022519"/>
    </source>
</evidence>
<dbReference type="InterPro" id="IPR006037">
    <property type="entry name" value="RCK_C"/>
</dbReference>
<reference evidence="14 15" key="1">
    <citation type="submission" date="2018-05" db="EMBL/GenBank/DDBJ databases">
        <title>Spiribacter halobius sp. nov., a moderately halophilic bacterium isolated from marine solar saltern.</title>
        <authorList>
            <person name="Zheng W.-S."/>
            <person name="Lu D.-C."/>
            <person name="Du Z.-J."/>
        </authorList>
    </citation>
    <scope>NUCLEOTIDE SEQUENCE [LARGE SCALE GENOMIC DNA]</scope>
    <source>
        <strain evidence="14 15">E85</strain>
    </source>
</reference>
<evidence type="ECO:0000313" key="14">
    <source>
        <dbReference type="EMBL" id="PWG63113.1"/>
    </source>
</evidence>
<dbReference type="GO" id="GO:0006813">
    <property type="term" value="P:potassium ion transport"/>
    <property type="evidence" value="ECO:0007669"/>
    <property type="project" value="UniProtKB-KW"/>
</dbReference>
<sequence length="575" mass="60530">MEFANEFIFAAGALLALGILASIPSDRSGVPLLLVVLGLGMLAGQDGLLGIVFNDVATAHLLGTLALAIILFDGGLHTPLASFRTGLRPGLLLATAGVVVTAGLTAFALHGLFGWGWLEAWLMAAIISSTDAAAVFYLLRSRGLRLHDQVRNTLEIESGVNDPMAVFMVIALLEAMRTPEAAAWSAIATELLRQGGIGLAGGAVGGAAFTLLVNRLRLPASLNPLLALSGGLLVYGGTAVAGGSGFLAAYLAGLILGNRARGARHNIQRFHDGMAWLCQIGLFLMLGLLVTPGELPSVAGHAVFIAAFVILVARPAAVALCLLPLRFPWRHVLFVSWVGLRGAVPIVLALFPLLAGIASAGRDFNIAFFVVLISLLVQGWTVAPLARWLGLSLPGSRPEAQRLDLDRPVGHDLVICEVLPETPASRLRVGELRPPDGVHLLSILRDGAPRPPEADVELVTGDLLYLLVPATDPLLQERFQHWLDAVGTVHPAAEQAFFGDFTVDGEADMAALAEAYLGGAVADARPGETVGDYLARRLRRRPSEGDRVDVGGVSLVVREIDGGRIARVGLRLPHG</sequence>
<evidence type="ECO:0000256" key="7">
    <source>
        <dbReference type="ARBA" id="ARBA00022692"/>
    </source>
</evidence>
<keyword evidence="3" id="KW-0050">Antiport</keyword>
<feature type="transmembrane region" description="Helical" evidence="12">
    <location>
        <begin position="120"/>
        <end position="139"/>
    </location>
</feature>
<protein>
    <submittedName>
        <fullName evidence="14">Potassium/proton antiporter</fullName>
    </submittedName>
</protein>
<keyword evidence="6" id="KW-0633">Potassium transport</keyword>
<keyword evidence="4" id="KW-1003">Cell membrane</keyword>
<dbReference type="PANTHER" id="PTHR32507">
    <property type="entry name" value="NA(+)/H(+) ANTIPORTER 1"/>
    <property type="match status" value="1"/>
</dbReference>
<dbReference type="Pfam" id="PF03471">
    <property type="entry name" value="CorC_HlyC"/>
    <property type="match status" value="1"/>
</dbReference>
<dbReference type="InterPro" id="IPR038770">
    <property type="entry name" value="Na+/solute_symporter_sf"/>
</dbReference>
<proteinExistence type="predicted"/>
<dbReference type="GO" id="GO:0015297">
    <property type="term" value="F:antiporter activity"/>
    <property type="evidence" value="ECO:0007669"/>
    <property type="project" value="UniProtKB-KW"/>
</dbReference>
<evidence type="ECO:0000256" key="11">
    <source>
        <dbReference type="ARBA" id="ARBA00023136"/>
    </source>
</evidence>
<dbReference type="NCBIfam" id="NF003716">
    <property type="entry name" value="PRK05326.1-3"/>
    <property type="match status" value="1"/>
</dbReference>
<gene>
    <name evidence="14" type="ORF">DEM34_09685</name>
</gene>
<dbReference type="InterPro" id="IPR006153">
    <property type="entry name" value="Cation/H_exchanger_TM"/>
</dbReference>
<keyword evidence="7 12" id="KW-0812">Transmembrane</keyword>
<evidence type="ECO:0000313" key="15">
    <source>
        <dbReference type="Proteomes" id="UP000245474"/>
    </source>
</evidence>
<keyword evidence="11 12" id="KW-0472">Membrane</keyword>
<dbReference type="SUPFAM" id="SSF56176">
    <property type="entry name" value="FAD-binding/transporter-associated domain-like"/>
    <property type="match status" value="1"/>
</dbReference>
<dbReference type="InterPro" id="IPR005170">
    <property type="entry name" value="Transptr-assoc_dom"/>
</dbReference>
<feature type="transmembrane region" description="Helical" evidence="12">
    <location>
        <begin position="6"/>
        <end position="23"/>
    </location>
</feature>
<evidence type="ECO:0000256" key="3">
    <source>
        <dbReference type="ARBA" id="ARBA00022449"/>
    </source>
</evidence>
<dbReference type="GO" id="GO:0050660">
    <property type="term" value="F:flavin adenine dinucleotide binding"/>
    <property type="evidence" value="ECO:0007669"/>
    <property type="project" value="InterPro"/>
</dbReference>
<feature type="transmembrane region" description="Helical" evidence="12">
    <location>
        <begin position="59"/>
        <end position="78"/>
    </location>
</feature>
<evidence type="ECO:0000256" key="10">
    <source>
        <dbReference type="ARBA" id="ARBA00023065"/>
    </source>
</evidence>
<dbReference type="NCBIfam" id="NF003715">
    <property type="entry name" value="PRK05326.1-2"/>
    <property type="match status" value="1"/>
</dbReference>
<comment type="subcellular location">
    <subcellularLocation>
        <location evidence="1">Cell membrane</location>
        <topology evidence="1">Multi-pass membrane protein</topology>
    </subcellularLocation>
</comment>
<keyword evidence="15" id="KW-1185">Reference proteome</keyword>
<keyword evidence="10" id="KW-0406">Ion transport</keyword>
<dbReference type="InterPro" id="IPR036318">
    <property type="entry name" value="FAD-bd_PCMH-like_sf"/>
</dbReference>
<accession>A0A2U2N225</accession>
<keyword evidence="9 12" id="KW-1133">Transmembrane helix</keyword>